<evidence type="ECO:0000256" key="6">
    <source>
        <dbReference type="SAM" id="Phobius"/>
    </source>
</evidence>
<feature type="transmembrane region" description="Helical" evidence="6">
    <location>
        <begin position="257"/>
        <end position="273"/>
    </location>
</feature>
<evidence type="ECO:0000313" key="8">
    <source>
        <dbReference type="EMBL" id="ONK67050.1"/>
    </source>
</evidence>
<feature type="transmembrane region" description="Helical" evidence="6">
    <location>
        <begin position="212"/>
        <end position="237"/>
    </location>
</feature>
<dbReference type="Gramene" id="ONK67050">
    <property type="protein sequence ID" value="ONK67050"/>
    <property type="gene ID" value="A4U43_C06F15150"/>
</dbReference>
<evidence type="ECO:0000313" key="9">
    <source>
        <dbReference type="Proteomes" id="UP000243459"/>
    </source>
</evidence>
<dbReference type="GO" id="GO:0016020">
    <property type="term" value="C:membrane"/>
    <property type="evidence" value="ECO:0007669"/>
    <property type="project" value="UniProtKB-SubCell"/>
</dbReference>
<dbReference type="EMBL" id="CM007386">
    <property type="protein sequence ID" value="ONK67050.1"/>
    <property type="molecule type" value="Genomic_DNA"/>
</dbReference>
<dbReference type="InterPro" id="IPR011547">
    <property type="entry name" value="SLC26A/SulP_dom"/>
</dbReference>
<evidence type="ECO:0000256" key="5">
    <source>
        <dbReference type="SAM" id="MobiDB-lite"/>
    </source>
</evidence>
<protein>
    <recommendedName>
        <fullName evidence="7">SLC26A/SulP transporter domain-containing protein</fullName>
    </recommendedName>
</protein>
<feature type="compositionally biased region" description="Basic and acidic residues" evidence="5">
    <location>
        <begin position="1"/>
        <end position="11"/>
    </location>
</feature>
<keyword evidence="2 6" id="KW-0812">Transmembrane</keyword>
<feature type="region of interest" description="Disordered" evidence="5">
    <location>
        <begin position="1"/>
        <end position="22"/>
    </location>
</feature>
<reference evidence="9" key="1">
    <citation type="journal article" date="2017" name="Nat. Commun.">
        <title>The asparagus genome sheds light on the origin and evolution of a young Y chromosome.</title>
        <authorList>
            <person name="Harkess A."/>
            <person name="Zhou J."/>
            <person name="Xu C."/>
            <person name="Bowers J.E."/>
            <person name="Van der Hulst R."/>
            <person name="Ayyampalayam S."/>
            <person name="Mercati F."/>
            <person name="Riccardi P."/>
            <person name="McKain M.R."/>
            <person name="Kakrana A."/>
            <person name="Tang H."/>
            <person name="Ray J."/>
            <person name="Groenendijk J."/>
            <person name="Arikit S."/>
            <person name="Mathioni S.M."/>
            <person name="Nakano M."/>
            <person name="Shan H."/>
            <person name="Telgmann-Rauber A."/>
            <person name="Kanno A."/>
            <person name="Yue Z."/>
            <person name="Chen H."/>
            <person name="Li W."/>
            <person name="Chen Y."/>
            <person name="Xu X."/>
            <person name="Zhang Y."/>
            <person name="Luo S."/>
            <person name="Chen H."/>
            <person name="Gao J."/>
            <person name="Mao Z."/>
            <person name="Pires J.C."/>
            <person name="Luo M."/>
            <person name="Kudrna D."/>
            <person name="Wing R.A."/>
            <person name="Meyers B.C."/>
            <person name="Yi K."/>
            <person name="Kong H."/>
            <person name="Lavrijsen P."/>
            <person name="Sunseri F."/>
            <person name="Falavigna A."/>
            <person name="Ye Y."/>
            <person name="Leebens-Mack J.H."/>
            <person name="Chen G."/>
        </authorList>
    </citation>
    <scope>NUCLEOTIDE SEQUENCE [LARGE SCALE GENOMIC DNA]</scope>
    <source>
        <strain evidence="9">cv. DH0086</strain>
    </source>
</reference>
<feature type="transmembrane region" description="Helical" evidence="6">
    <location>
        <begin position="285"/>
        <end position="307"/>
    </location>
</feature>
<dbReference type="PROSITE" id="PS01130">
    <property type="entry name" value="SLC26A"/>
    <property type="match status" value="1"/>
</dbReference>
<sequence length="424" mass="46718">MERRDSNHGDGGDGNNSSNNNEDHREIKVMEVIHKVVLPPPRSTLKKMKIKFKETFFPDDPFRHFKGMPLKTKWVFGFQYLFPIFRWAPAYSFSLFKSDLIAGLTIASLAIPQGISYANLANLPPIIGLYSSFVPPLVYSVLGSSRDLAVGPTSIASLIMGSMLRPLANPNTESHLFLRLALTSTFIAGLFQASLGILRLGFIIDFLSKSTLIGFMAGAAIIVSLQQLKALLGIVHFTKQMGLVQVTSSVFHRTDEWSWQTILMGISFLVFLLSARHVSMKKPKLFWISAGAPLASVIISTLLVYLIKAQKDGISIIGKLERGLNPPSWDKLIFESPYLSTVLRTGIITGIISLTIAGGYNLTTFTTTDESSNSTAFTINIGSYNLMTLIFSRSQDEASYVLKSVCKTGLRLNIRLSLKLAEPA</sequence>
<dbReference type="Pfam" id="PF00916">
    <property type="entry name" value="Sulfate_transp"/>
    <property type="match status" value="1"/>
</dbReference>
<accession>A0A5P1ESL6</accession>
<name>A0A5P1ESL6_ASPOF</name>
<dbReference type="InterPro" id="IPR001902">
    <property type="entry name" value="SLC26A/SulP_fam"/>
</dbReference>
<keyword evidence="9" id="KW-1185">Reference proteome</keyword>
<dbReference type="Proteomes" id="UP000243459">
    <property type="component" value="Chromosome 6"/>
</dbReference>
<proteinExistence type="predicted"/>
<evidence type="ECO:0000256" key="3">
    <source>
        <dbReference type="ARBA" id="ARBA00022989"/>
    </source>
</evidence>
<dbReference type="PANTHER" id="PTHR11814">
    <property type="entry name" value="SULFATE TRANSPORTER"/>
    <property type="match status" value="1"/>
</dbReference>
<evidence type="ECO:0000256" key="4">
    <source>
        <dbReference type="ARBA" id="ARBA00023136"/>
    </source>
</evidence>
<evidence type="ECO:0000259" key="7">
    <source>
        <dbReference type="Pfam" id="PF00916"/>
    </source>
</evidence>
<feature type="transmembrane region" description="Helical" evidence="6">
    <location>
        <begin position="180"/>
        <end position="200"/>
    </location>
</feature>
<dbReference type="AlphaFoldDB" id="A0A5P1ESL6"/>
<gene>
    <name evidence="8" type="ORF">A4U43_C06F15150</name>
</gene>
<evidence type="ECO:0000256" key="1">
    <source>
        <dbReference type="ARBA" id="ARBA00004141"/>
    </source>
</evidence>
<keyword evidence="4 6" id="KW-0472">Membrane</keyword>
<dbReference type="OMA" id="PASNTEN"/>
<comment type="subcellular location">
    <subcellularLocation>
        <location evidence="1">Membrane</location>
        <topology evidence="1">Multi-pass membrane protein</topology>
    </subcellularLocation>
</comment>
<keyword evidence="3 6" id="KW-1133">Transmembrane helix</keyword>
<dbReference type="GO" id="GO:0008271">
    <property type="term" value="F:secondary active sulfate transmembrane transporter activity"/>
    <property type="evidence" value="ECO:0007669"/>
    <property type="project" value="InterPro"/>
</dbReference>
<dbReference type="InterPro" id="IPR018045">
    <property type="entry name" value="S04_transporter_CS"/>
</dbReference>
<evidence type="ECO:0000256" key="2">
    <source>
        <dbReference type="ARBA" id="ARBA00022692"/>
    </source>
</evidence>
<feature type="domain" description="SLC26A/SulP transporter" evidence="7">
    <location>
        <begin position="96"/>
        <end position="357"/>
    </location>
</feature>
<organism evidence="8 9">
    <name type="scientific">Asparagus officinalis</name>
    <name type="common">Garden asparagus</name>
    <dbReference type="NCBI Taxonomy" id="4686"/>
    <lineage>
        <taxon>Eukaryota</taxon>
        <taxon>Viridiplantae</taxon>
        <taxon>Streptophyta</taxon>
        <taxon>Embryophyta</taxon>
        <taxon>Tracheophyta</taxon>
        <taxon>Spermatophyta</taxon>
        <taxon>Magnoliopsida</taxon>
        <taxon>Liliopsida</taxon>
        <taxon>Asparagales</taxon>
        <taxon>Asparagaceae</taxon>
        <taxon>Asparagoideae</taxon>
        <taxon>Asparagus</taxon>
    </lineage>
</organism>